<keyword evidence="1" id="KW-0812">Transmembrane</keyword>
<evidence type="ECO:0000256" key="1">
    <source>
        <dbReference type="SAM" id="Phobius"/>
    </source>
</evidence>
<organism evidence="3 4">
    <name type="scientific">candidate division TA06 bacterium</name>
    <dbReference type="NCBI Taxonomy" id="2250710"/>
    <lineage>
        <taxon>Bacteria</taxon>
        <taxon>Bacteria division TA06</taxon>
    </lineage>
</organism>
<reference evidence="3 4" key="1">
    <citation type="submission" date="2018-06" db="EMBL/GenBank/DDBJ databases">
        <title>Extensive metabolic versatility and redundancy in microbially diverse, dynamic hydrothermal sediments.</title>
        <authorList>
            <person name="Dombrowski N."/>
            <person name="Teske A."/>
            <person name="Baker B.J."/>
        </authorList>
    </citation>
    <scope>NUCLEOTIDE SEQUENCE [LARGE SCALE GENOMIC DNA]</scope>
    <source>
        <strain evidence="3">B10_G13</strain>
    </source>
</reference>
<feature type="non-terminal residue" evidence="3">
    <location>
        <position position="1"/>
    </location>
</feature>
<evidence type="ECO:0000313" key="3">
    <source>
        <dbReference type="EMBL" id="RKX72268.1"/>
    </source>
</evidence>
<proteinExistence type="predicted"/>
<dbReference type="InterPro" id="IPR030959">
    <property type="entry name" value="GWxTD_dom"/>
</dbReference>
<protein>
    <recommendedName>
        <fullName evidence="2">GWxTD domain-containing protein</fullName>
    </recommendedName>
</protein>
<gene>
    <name evidence="3" type="ORF">DRP43_01150</name>
</gene>
<dbReference type="AlphaFoldDB" id="A0A660SNC2"/>
<sequence length="379" mass="44770">CSSNFREFIMKKLYFIICFAILPMILFSYISEQLSADFMSGVKDDKPGYIILVRANREEFVRRKIGGKTGSIIEYKIIAYKNKKFIGGDIVIDTVSSNSDQFEKQLFFPSGIDSLNLQLIVTDKISEIYFKKIRDITMDKYENDLFILYNPLYLKSITKNYSNSGRGASSLSLTVYVKENKRYRFKVKFLSDNSNFMEEGGYLEYGYNYLNIDLTKKQIDMLDILQCDIECDSIYTYSFPLAEKRELDHIDFIEKVNQLIYIANKAEMAKLKNAKLSERDSLWQNFWKQKDPIPTTIKNEAEIIYFNRVKYTNEHFLTYKDGWKTDRGMIYIKYGPPDDVESHSFEIDSPPYEIWYYNKTRKKFIFVDKYGLGDYQLIY</sequence>
<dbReference type="Pfam" id="PF20094">
    <property type="entry name" value="GWxTD_dom"/>
    <property type="match status" value="1"/>
</dbReference>
<keyword evidence="1" id="KW-1133">Transmembrane helix</keyword>
<feature type="transmembrane region" description="Helical" evidence="1">
    <location>
        <begin position="12"/>
        <end position="30"/>
    </location>
</feature>
<evidence type="ECO:0000313" key="4">
    <source>
        <dbReference type="Proteomes" id="UP000271125"/>
    </source>
</evidence>
<feature type="domain" description="GWxTD" evidence="2">
    <location>
        <begin position="256"/>
        <end position="365"/>
    </location>
</feature>
<accession>A0A660SNC2</accession>
<dbReference type="EMBL" id="QNBD01000034">
    <property type="protein sequence ID" value="RKX72268.1"/>
    <property type="molecule type" value="Genomic_DNA"/>
</dbReference>
<dbReference type="Proteomes" id="UP000271125">
    <property type="component" value="Unassembled WGS sequence"/>
</dbReference>
<evidence type="ECO:0000259" key="2">
    <source>
        <dbReference type="Pfam" id="PF20094"/>
    </source>
</evidence>
<name>A0A660SNC2_UNCT6</name>
<keyword evidence="1" id="KW-0472">Membrane</keyword>
<dbReference type="NCBIfam" id="TIGR04514">
    <property type="entry name" value="GWxTD_dom"/>
    <property type="match status" value="1"/>
</dbReference>
<comment type="caution">
    <text evidence="3">The sequence shown here is derived from an EMBL/GenBank/DDBJ whole genome shotgun (WGS) entry which is preliminary data.</text>
</comment>